<dbReference type="GO" id="GO:0005525">
    <property type="term" value="F:GTP binding"/>
    <property type="evidence" value="ECO:0007669"/>
    <property type="project" value="UniProtKB-KW"/>
</dbReference>
<keyword evidence="3 5" id="KW-0547">Nucleotide-binding</keyword>
<keyword evidence="6" id="KW-0460">Magnesium</keyword>
<evidence type="ECO:0000256" key="6">
    <source>
        <dbReference type="PIRSR" id="PIRSR606689-2"/>
    </source>
</evidence>
<dbReference type="InterPro" id="IPR027417">
    <property type="entry name" value="P-loop_NTPase"/>
</dbReference>
<protein>
    <recommendedName>
        <fullName evidence="10">ADP ribosylation factor</fullName>
    </recommendedName>
</protein>
<feature type="non-terminal residue" evidence="8">
    <location>
        <position position="1"/>
    </location>
</feature>
<evidence type="ECO:0000256" key="4">
    <source>
        <dbReference type="ARBA" id="ARBA00023134"/>
    </source>
</evidence>
<feature type="binding site" evidence="5">
    <location>
        <begin position="23"/>
        <end position="30"/>
    </location>
    <ligand>
        <name>GTP</name>
        <dbReference type="ChEBI" id="CHEBI:37565"/>
    </ligand>
</feature>
<keyword evidence="4 5" id="KW-0342">GTP-binding</keyword>
<dbReference type="Gene3D" id="3.40.50.300">
    <property type="entry name" value="P-loop containing nucleotide triphosphate hydrolases"/>
    <property type="match status" value="1"/>
</dbReference>
<evidence type="ECO:0000256" key="3">
    <source>
        <dbReference type="ARBA" id="ARBA00022741"/>
    </source>
</evidence>
<dbReference type="SMART" id="SM00178">
    <property type="entry name" value="SAR"/>
    <property type="match status" value="1"/>
</dbReference>
<dbReference type="PANTHER" id="PTHR45697">
    <property type="entry name" value="ADP-RIBOSYLATION FACTOR-LIKE PROTEIN 2-RELATED"/>
    <property type="match status" value="1"/>
</dbReference>
<evidence type="ECO:0000256" key="1">
    <source>
        <dbReference type="ARBA" id="ARBA00010290"/>
    </source>
</evidence>
<feature type="binding site" evidence="6">
    <location>
        <position position="49"/>
    </location>
    <ligand>
        <name>Mg(2+)</name>
        <dbReference type="ChEBI" id="CHEBI:18420"/>
    </ligand>
</feature>
<keyword evidence="2" id="KW-0449">Lipoprotein</keyword>
<dbReference type="GO" id="GO:0003924">
    <property type="term" value="F:GTPase activity"/>
    <property type="evidence" value="ECO:0007669"/>
    <property type="project" value="InterPro"/>
</dbReference>
<evidence type="ECO:0000256" key="7">
    <source>
        <dbReference type="RuleBase" id="RU003925"/>
    </source>
</evidence>
<proteinExistence type="inferred from homology"/>
<keyword evidence="9" id="KW-1185">Reference proteome</keyword>
<evidence type="ECO:0000313" key="8">
    <source>
        <dbReference type="EMBL" id="GMR50125.1"/>
    </source>
</evidence>
<keyword evidence="6" id="KW-0479">Metal-binding</keyword>
<dbReference type="Proteomes" id="UP001328107">
    <property type="component" value="Unassembled WGS sequence"/>
</dbReference>
<dbReference type="Pfam" id="PF00025">
    <property type="entry name" value="Arf"/>
    <property type="match status" value="1"/>
</dbReference>
<organism evidence="8 9">
    <name type="scientific">Pristionchus mayeri</name>
    <dbReference type="NCBI Taxonomy" id="1317129"/>
    <lineage>
        <taxon>Eukaryota</taxon>
        <taxon>Metazoa</taxon>
        <taxon>Ecdysozoa</taxon>
        <taxon>Nematoda</taxon>
        <taxon>Chromadorea</taxon>
        <taxon>Rhabditida</taxon>
        <taxon>Rhabditina</taxon>
        <taxon>Diplogasteromorpha</taxon>
        <taxon>Diplogasteroidea</taxon>
        <taxon>Neodiplogasteridae</taxon>
        <taxon>Pristionchus</taxon>
    </lineage>
</organism>
<comment type="caution">
    <text evidence="8">The sequence shown here is derived from an EMBL/GenBank/DDBJ whole genome shotgun (WGS) entry which is preliminary data.</text>
</comment>
<dbReference type="PROSITE" id="PS51417">
    <property type="entry name" value="ARF"/>
    <property type="match status" value="1"/>
</dbReference>
<dbReference type="InterPro" id="IPR006689">
    <property type="entry name" value="Small_GTPase_ARF/SAR"/>
</dbReference>
<dbReference type="SUPFAM" id="SSF52540">
    <property type="entry name" value="P-loop containing nucleoside triphosphate hydrolases"/>
    <property type="match status" value="1"/>
</dbReference>
<feature type="binding site" evidence="6">
    <location>
        <position position="30"/>
    </location>
    <ligand>
        <name>Mg(2+)</name>
        <dbReference type="ChEBI" id="CHEBI:18420"/>
    </ligand>
</feature>
<feature type="binding site" evidence="5">
    <location>
        <begin position="127"/>
        <end position="130"/>
    </location>
    <ligand>
        <name>GTP</name>
        <dbReference type="ChEBI" id="CHEBI:37565"/>
    </ligand>
</feature>
<comment type="similarity">
    <text evidence="1 7">Belongs to the small GTPase superfamily. Arf family.</text>
</comment>
<evidence type="ECO:0000256" key="2">
    <source>
        <dbReference type="ARBA" id="ARBA00022707"/>
    </source>
</evidence>
<dbReference type="EMBL" id="BTRK01000004">
    <property type="protein sequence ID" value="GMR50125.1"/>
    <property type="molecule type" value="Genomic_DNA"/>
</dbReference>
<evidence type="ECO:0000313" key="9">
    <source>
        <dbReference type="Proteomes" id="UP001328107"/>
    </source>
</evidence>
<dbReference type="PRINTS" id="PR00328">
    <property type="entry name" value="SAR1GTPBP"/>
</dbReference>
<accession>A0AAN5CTI0</accession>
<keyword evidence="2" id="KW-0519">Myristate</keyword>
<dbReference type="NCBIfam" id="TIGR00231">
    <property type="entry name" value="small_GTP"/>
    <property type="match status" value="1"/>
</dbReference>
<dbReference type="InterPro" id="IPR044612">
    <property type="entry name" value="ARL2/3"/>
</dbReference>
<dbReference type="GO" id="GO:0046872">
    <property type="term" value="F:metal ion binding"/>
    <property type="evidence" value="ECO:0007669"/>
    <property type="project" value="UniProtKB-KW"/>
</dbReference>
<feature type="binding site" evidence="5">
    <location>
        <position position="71"/>
    </location>
    <ligand>
        <name>GTP</name>
        <dbReference type="ChEBI" id="CHEBI:37565"/>
    </ligand>
</feature>
<evidence type="ECO:0008006" key="10">
    <source>
        <dbReference type="Google" id="ProtNLM"/>
    </source>
</evidence>
<dbReference type="AlphaFoldDB" id="A0AAN5CTI0"/>
<name>A0AAN5CTI0_9BILA</name>
<sequence length="182" mass="20451">STAMGILYSSCIPSRECKIVIMGLDGGGKTSIVNWITHGKAPEEPPQVTYSFNYSECSKMGYNMKLFDVGGTDRLTTFWRHWFTGVHALIYVVDSSNFTRLAEAREQLHRSLGFETMHGVRTLILANKMDLQERKICQVASVDLIRKELGLDNSFHQWCIEPCSAVTGEGIMTGLRWVLQGI</sequence>
<dbReference type="SMART" id="SM00177">
    <property type="entry name" value="ARF"/>
    <property type="match status" value="1"/>
</dbReference>
<reference evidence="9" key="1">
    <citation type="submission" date="2022-10" db="EMBL/GenBank/DDBJ databases">
        <title>Genome assembly of Pristionchus species.</title>
        <authorList>
            <person name="Yoshida K."/>
            <person name="Sommer R.J."/>
        </authorList>
    </citation>
    <scope>NUCLEOTIDE SEQUENCE [LARGE SCALE GENOMIC DNA]</scope>
    <source>
        <strain evidence="9">RS5460</strain>
    </source>
</reference>
<gene>
    <name evidence="8" type="ORF">PMAYCL1PPCAC_20320</name>
</gene>
<evidence type="ECO:0000256" key="5">
    <source>
        <dbReference type="PIRSR" id="PIRSR606689-1"/>
    </source>
</evidence>
<dbReference type="InterPro" id="IPR005225">
    <property type="entry name" value="Small_GTP-bd"/>
</dbReference>